<dbReference type="InterPro" id="IPR051735">
    <property type="entry name" value="CFEM_domain"/>
</dbReference>
<dbReference type="EMBL" id="KV417571">
    <property type="protein sequence ID" value="KZP18635.1"/>
    <property type="molecule type" value="Genomic_DNA"/>
</dbReference>
<evidence type="ECO:0000313" key="16">
    <source>
        <dbReference type="EMBL" id="KZP18635.1"/>
    </source>
</evidence>
<keyword evidence="6" id="KW-0349">Heme</keyword>
<comment type="subcellular location">
    <subcellularLocation>
        <location evidence="1">Cell membrane</location>
        <topology evidence="1">Lipid-anchor</topology>
        <topology evidence="1">GPI-anchor</topology>
    </subcellularLocation>
    <subcellularLocation>
        <location evidence="2">Secreted</location>
    </subcellularLocation>
</comment>
<dbReference type="AlphaFoldDB" id="A0A166HA25"/>
<dbReference type="Proteomes" id="UP000076532">
    <property type="component" value="Unassembled WGS sequence"/>
</dbReference>
<feature type="domain" description="CFEM" evidence="15">
    <location>
        <begin position="6"/>
        <end position="114"/>
    </location>
</feature>
<keyword evidence="10" id="KW-0472">Membrane</keyword>
<evidence type="ECO:0000256" key="5">
    <source>
        <dbReference type="ARBA" id="ARBA00022525"/>
    </source>
</evidence>
<keyword evidence="5" id="KW-0964">Secreted</keyword>
<feature type="chain" id="PRO_5007874410" description="CFEM domain-containing protein" evidence="14">
    <location>
        <begin position="21"/>
        <end position="152"/>
    </location>
</feature>
<evidence type="ECO:0000256" key="4">
    <source>
        <dbReference type="ARBA" id="ARBA00022475"/>
    </source>
</evidence>
<keyword evidence="9" id="KW-0408">Iron</keyword>
<keyword evidence="13" id="KW-0449">Lipoprotein</keyword>
<dbReference type="PANTHER" id="PTHR37928:SF2">
    <property type="entry name" value="GPI ANCHORED CFEM DOMAIN PROTEIN (AFU_ORTHOLOGUE AFUA_6G10580)"/>
    <property type="match status" value="1"/>
</dbReference>
<evidence type="ECO:0000256" key="13">
    <source>
        <dbReference type="ARBA" id="ARBA00023288"/>
    </source>
</evidence>
<dbReference type="STRING" id="436010.A0A166HA25"/>
<keyword evidence="7" id="KW-0479">Metal-binding</keyword>
<name>A0A166HA25_9AGAM</name>
<dbReference type="GO" id="GO:0046872">
    <property type="term" value="F:metal ion binding"/>
    <property type="evidence" value="ECO:0007669"/>
    <property type="project" value="UniProtKB-KW"/>
</dbReference>
<sequence>MQFPMFLITLFSVLCGSASASTFYARQSLPSCAVPCIENAQYGDCGQQDNVCMCNNSNFIYTTTACIESLCTGSDLTNAEQYSQAICRSVGVTLTSSVILTGTWASIAASETSAAAVPVTTGNATANAAISVRSDALTGTAAFGLVLFALVL</sequence>
<accession>A0A166HA25</accession>
<evidence type="ECO:0000256" key="7">
    <source>
        <dbReference type="ARBA" id="ARBA00022723"/>
    </source>
</evidence>
<feature type="signal peptide" evidence="14">
    <location>
        <begin position="1"/>
        <end position="20"/>
    </location>
</feature>
<organism evidence="16 17">
    <name type="scientific">Athelia psychrophila</name>
    <dbReference type="NCBI Taxonomy" id="1759441"/>
    <lineage>
        <taxon>Eukaryota</taxon>
        <taxon>Fungi</taxon>
        <taxon>Dikarya</taxon>
        <taxon>Basidiomycota</taxon>
        <taxon>Agaricomycotina</taxon>
        <taxon>Agaricomycetes</taxon>
        <taxon>Agaricomycetidae</taxon>
        <taxon>Atheliales</taxon>
        <taxon>Atheliaceae</taxon>
        <taxon>Athelia</taxon>
    </lineage>
</organism>
<proteinExistence type="inferred from homology"/>
<protein>
    <recommendedName>
        <fullName evidence="15">CFEM domain-containing protein</fullName>
    </recommendedName>
</protein>
<dbReference type="PROSITE" id="PS52012">
    <property type="entry name" value="CFEM"/>
    <property type="match status" value="1"/>
</dbReference>
<evidence type="ECO:0000256" key="12">
    <source>
        <dbReference type="ARBA" id="ARBA00023180"/>
    </source>
</evidence>
<comment type="similarity">
    <text evidence="3">Belongs to the RBT5 family.</text>
</comment>
<evidence type="ECO:0000256" key="11">
    <source>
        <dbReference type="ARBA" id="ARBA00023157"/>
    </source>
</evidence>
<dbReference type="GO" id="GO:0005576">
    <property type="term" value="C:extracellular region"/>
    <property type="evidence" value="ECO:0007669"/>
    <property type="project" value="UniProtKB-SubCell"/>
</dbReference>
<evidence type="ECO:0000256" key="9">
    <source>
        <dbReference type="ARBA" id="ARBA00023004"/>
    </source>
</evidence>
<dbReference type="InterPro" id="IPR008427">
    <property type="entry name" value="Extracellular_membr_CFEM_dom"/>
</dbReference>
<evidence type="ECO:0000256" key="1">
    <source>
        <dbReference type="ARBA" id="ARBA00004609"/>
    </source>
</evidence>
<keyword evidence="4" id="KW-1003">Cell membrane</keyword>
<evidence type="ECO:0000313" key="17">
    <source>
        <dbReference type="Proteomes" id="UP000076532"/>
    </source>
</evidence>
<keyword evidence="11" id="KW-1015">Disulfide bond</keyword>
<dbReference type="Pfam" id="PF05730">
    <property type="entry name" value="CFEM"/>
    <property type="match status" value="1"/>
</dbReference>
<keyword evidence="12" id="KW-0325">Glycoprotein</keyword>
<evidence type="ECO:0000256" key="6">
    <source>
        <dbReference type="ARBA" id="ARBA00022617"/>
    </source>
</evidence>
<evidence type="ECO:0000256" key="14">
    <source>
        <dbReference type="SAM" id="SignalP"/>
    </source>
</evidence>
<evidence type="ECO:0000256" key="2">
    <source>
        <dbReference type="ARBA" id="ARBA00004613"/>
    </source>
</evidence>
<gene>
    <name evidence="16" type="ORF">FIBSPDRAFT_1046130</name>
</gene>
<evidence type="ECO:0000259" key="15">
    <source>
        <dbReference type="PROSITE" id="PS52012"/>
    </source>
</evidence>
<evidence type="ECO:0000256" key="8">
    <source>
        <dbReference type="ARBA" id="ARBA00022729"/>
    </source>
</evidence>
<dbReference type="PANTHER" id="PTHR37928">
    <property type="entry name" value="CFEM DOMAIN PROTEIN (AFU_ORTHOLOGUE AFUA_6G14090)"/>
    <property type="match status" value="1"/>
</dbReference>
<evidence type="ECO:0000256" key="3">
    <source>
        <dbReference type="ARBA" id="ARBA00010031"/>
    </source>
</evidence>
<reference evidence="16 17" key="1">
    <citation type="journal article" date="2016" name="Mol. Biol. Evol.">
        <title>Comparative Genomics of Early-Diverging Mushroom-Forming Fungi Provides Insights into the Origins of Lignocellulose Decay Capabilities.</title>
        <authorList>
            <person name="Nagy L.G."/>
            <person name="Riley R."/>
            <person name="Tritt A."/>
            <person name="Adam C."/>
            <person name="Daum C."/>
            <person name="Floudas D."/>
            <person name="Sun H."/>
            <person name="Yadav J.S."/>
            <person name="Pangilinan J."/>
            <person name="Larsson K.H."/>
            <person name="Matsuura K."/>
            <person name="Barry K."/>
            <person name="Labutti K."/>
            <person name="Kuo R."/>
            <person name="Ohm R.A."/>
            <person name="Bhattacharya S.S."/>
            <person name="Shirouzu T."/>
            <person name="Yoshinaga Y."/>
            <person name="Martin F.M."/>
            <person name="Grigoriev I.V."/>
            <person name="Hibbett D.S."/>
        </authorList>
    </citation>
    <scope>NUCLEOTIDE SEQUENCE [LARGE SCALE GENOMIC DNA]</scope>
    <source>
        <strain evidence="16 17">CBS 109695</strain>
    </source>
</reference>
<keyword evidence="8 14" id="KW-0732">Signal</keyword>
<keyword evidence="17" id="KW-1185">Reference proteome</keyword>
<dbReference type="OrthoDB" id="3065412at2759"/>
<dbReference type="GO" id="GO:0005886">
    <property type="term" value="C:plasma membrane"/>
    <property type="evidence" value="ECO:0007669"/>
    <property type="project" value="UniProtKB-SubCell"/>
</dbReference>
<evidence type="ECO:0000256" key="10">
    <source>
        <dbReference type="ARBA" id="ARBA00023136"/>
    </source>
</evidence>